<evidence type="ECO:0000256" key="3">
    <source>
        <dbReference type="ARBA" id="ARBA00022692"/>
    </source>
</evidence>
<evidence type="ECO:0000256" key="2">
    <source>
        <dbReference type="ARBA" id="ARBA00022475"/>
    </source>
</evidence>
<feature type="transmembrane region" description="Helical" evidence="6">
    <location>
        <begin position="47"/>
        <end position="65"/>
    </location>
</feature>
<evidence type="ECO:0000313" key="7">
    <source>
        <dbReference type="EMBL" id="AIM62492.1"/>
    </source>
</evidence>
<dbReference type="PANTHER" id="PTHR30250">
    <property type="entry name" value="PST FAMILY PREDICTED COLANIC ACID TRANSPORTER"/>
    <property type="match status" value="1"/>
</dbReference>
<evidence type="ECO:0000256" key="4">
    <source>
        <dbReference type="ARBA" id="ARBA00022989"/>
    </source>
</evidence>
<reference evidence="7 8" key="1">
    <citation type="journal article" date="2014" name="Genome Announc.">
        <title>Complete Genome Sequences of Fish Pathogenic Weissella ceti Strains WS74 and WS105.</title>
        <authorList>
            <person name="Figueiredo H.C."/>
            <person name="Leal C.A."/>
            <person name="Dorella F.A."/>
            <person name="Carvalho A.F."/>
            <person name="Soares S.C."/>
            <person name="Pereira F.L."/>
            <person name="Azevedo V.A."/>
        </authorList>
    </citation>
    <scope>NUCLEOTIDE SEQUENCE [LARGE SCALE GENOMIC DNA]</scope>
    <source>
        <strain evidence="7 8">WS74</strain>
    </source>
</reference>
<dbReference type="InterPro" id="IPR024923">
    <property type="entry name" value="PG_synth_SpoVB"/>
</dbReference>
<evidence type="ECO:0000313" key="8">
    <source>
        <dbReference type="Proteomes" id="UP000029079"/>
    </source>
</evidence>
<feature type="transmembrane region" description="Helical" evidence="6">
    <location>
        <begin position="186"/>
        <end position="205"/>
    </location>
</feature>
<organism evidence="7 8">
    <name type="scientific">Weissella ceti</name>
    <dbReference type="NCBI Taxonomy" id="759620"/>
    <lineage>
        <taxon>Bacteria</taxon>
        <taxon>Bacillati</taxon>
        <taxon>Bacillota</taxon>
        <taxon>Bacilli</taxon>
        <taxon>Lactobacillales</taxon>
        <taxon>Lactobacillaceae</taxon>
        <taxon>Weissella</taxon>
    </lineage>
</organism>
<feature type="transmembrane region" description="Helical" evidence="6">
    <location>
        <begin position="474"/>
        <end position="493"/>
    </location>
</feature>
<keyword evidence="8" id="KW-1185">Reference proteome</keyword>
<dbReference type="OrthoDB" id="9775950at2"/>
<feature type="transmembrane region" description="Helical" evidence="6">
    <location>
        <begin position="387"/>
        <end position="403"/>
    </location>
</feature>
<dbReference type="GO" id="GO:0005886">
    <property type="term" value="C:plasma membrane"/>
    <property type="evidence" value="ECO:0007669"/>
    <property type="project" value="UniProtKB-SubCell"/>
</dbReference>
<feature type="transmembrane region" description="Helical" evidence="6">
    <location>
        <begin position="281"/>
        <end position="299"/>
    </location>
</feature>
<evidence type="ECO:0000256" key="1">
    <source>
        <dbReference type="ARBA" id="ARBA00004651"/>
    </source>
</evidence>
<feature type="transmembrane region" description="Helical" evidence="6">
    <location>
        <begin position="85"/>
        <end position="108"/>
    </location>
</feature>
<gene>
    <name evidence="7" type="ORF">WS74_0240</name>
</gene>
<name>A0A075TUF4_9LACO</name>
<dbReference type="KEGG" id="wci:WS105_0238"/>
<dbReference type="STRING" id="759620.WS105_0238"/>
<feature type="transmembrane region" description="Helical" evidence="6">
    <location>
        <begin position="229"/>
        <end position="249"/>
    </location>
</feature>
<keyword evidence="2" id="KW-1003">Cell membrane</keyword>
<dbReference type="InterPro" id="IPR002797">
    <property type="entry name" value="Polysacc_synth"/>
</dbReference>
<dbReference type="CDD" id="cd13124">
    <property type="entry name" value="MATE_SpoVB_like"/>
    <property type="match status" value="1"/>
</dbReference>
<reference evidence="8" key="2">
    <citation type="submission" date="2014-08" db="EMBL/GenBank/DDBJ databases">
        <title>Complete genome of Weissella ceti strain WS74 isolated from diseased rainbow trout in Brazil.</title>
        <authorList>
            <person name="Figueiredo H.C.P."/>
            <person name="Leal C.A.G."/>
            <person name="Pereira F.L."/>
            <person name="Soares S.C."/>
            <person name="Dorella F.A."/>
            <person name="Carvalho A.F."/>
            <person name="Azevedo V.A.C."/>
        </authorList>
    </citation>
    <scope>NUCLEOTIDE SEQUENCE [LARGE SCALE GENOMIC DNA]</scope>
    <source>
        <strain evidence="8">WS74</strain>
    </source>
</reference>
<dbReference type="KEGG" id="wct:WS74_0240"/>
<feature type="transmembrane region" description="Helical" evidence="6">
    <location>
        <begin position="162"/>
        <end position="180"/>
    </location>
</feature>
<feature type="transmembrane region" description="Helical" evidence="6">
    <location>
        <begin position="409"/>
        <end position="427"/>
    </location>
</feature>
<keyword evidence="5 6" id="KW-0472">Membrane</keyword>
<dbReference type="KEGG" id="wce:WS08_0240"/>
<dbReference type="RefSeq" id="WP_009495373.1">
    <property type="nucleotide sequence ID" value="NZ_CP009223.1"/>
</dbReference>
<feature type="transmembrane region" description="Helical" evidence="6">
    <location>
        <begin position="447"/>
        <end position="468"/>
    </location>
</feature>
<dbReference type="InterPro" id="IPR050833">
    <property type="entry name" value="Poly_Biosynth_Transport"/>
</dbReference>
<dbReference type="Proteomes" id="UP000029079">
    <property type="component" value="Chromosome"/>
</dbReference>
<proteinExistence type="predicted"/>
<sequence length="521" mass="57527">MGKQKMLAGAGVLAAAGIIAKILSALYRVPFQNLVGDTGFYVYQQVYPIYGIGMVMALSGWPLFISKVIAEQPNQAHRKRVAKQLFWLLSIISVMIFSVLFFGAPWIAEGMGNDMQLIPEIQAVSWLFLVMPFLAVGRGYTQGTMDMAPTAISQVLEQLARVVLIIGIAWFGVTNGWSVYKIGTWAMFAATVAGLIAALYLAWYVRRVPAEDVQTTAENMPWRTLWRRLWCEGGILAVVAALLVLLQLIDSFTITSLLQEFGQPMQQAAAEKGIYDRGQPLLQLGMVIATGLGTTLIPVMREKWLKQDEAGLRHDFQLTMRLALVSSSLVTIGLMAIMPSLNQMLFETSAGSTTLQWYILTIIPATLIVVMISILQSIDQGHGIAKWLVLTLLLKYVGNQLFIPSSGTSGAAISTAFCLVPLAIVVLKRVPKAWWQGMDWRRWTRHLVMLAIIVGLSATVMRGLMQILGADTRGMSVVVTILSIAVGLIAAFIGMRRWPVFAPTDWKHIPKGEYIQKQLKK</sequence>
<comment type="subcellular location">
    <subcellularLocation>
        <location evidence="1">Cell membrane</location>
        <topology evidence="1">Multi-pass membrane protein</topology>
    </subcellularLocation>
</comment>
<keyword evidence="4 6" id="KW-1133">Transmembrane helix</keyword>
<dbReference type="EMBL" id="CP009223">
    <property type="protein sequence ID" value="AIM62492.1"/>
    <property type="molecule type" value="Genomic_DNA"/>
</dbReference>
<evidence type="ECO:0000256" key="6">
    <source>
        <dbReference type="SAM" id="Phobius"/>
    </source>
</evidence>
<evidence type="ECO:0000256" key="5">
    <source>
        <dbReference type="ARBA" id="ARBA00023136"/>
    </source>
</evidence>
<feature type="transmembrane region" description="Helical" evidence="6">
    <location>
        <begin position="357"/>
        <end position="375"/>
    </location>
</feature>
<accession>A0A075TUF4</accession>
<feature type="transmembrane region" description="Helical" evidence="6">
    <location>
        <begin position="7"/>
        <end position="27"/>
    </location>
</feature>
<protein>
    <submittedName>
        <fullName evidence="7">Putative exporter</fullName>
    </submittedName>
</protein>
<feature type="transmembrane region" description="Helical" evidence="6">
    <location>
        <begin position="123"/>
        <end position="141"/>
    </location>
</feature>
<dbReference type="PATRIC" id="fig|759620.7.peg.226"/>
<dbReference type="Pfam" id="PF01943">
    <property type="entry name" value="Polysacc_synt"/>
    <property type="match status" value="1"/>
</dbReference>
<keyword evidence="3 6" id="KW-0812">Transmembrane</keyword>
<feature type="transmembrane region" description="Helical" evidence="6">
    <location>
        <begin position="320"/>
        <end position="337"/>
    </location>
</feature>
<dbReference type="AlphaFoldDB" id="A0A075TUF4"/>
<dbReference type="PANTHER" id="PTHR30250:SF29">
    <property type="entry name" value="POLYSACCHARIDE BIOSYNTHESIS PROTEIN C-TERMINAL DOMAIN-CONTAINING PROTEIN"/>
    <property type="match status" value="1"/>
</dbReference>